<dbReference type="Proteomes" id="UP000032336">
    <property type="component" value="Unassembled WGS sequence"/>
</dbReference>
<dbReference type="EMBL" id="JXUW01000006">
    <property type="protein sequence ID" value="KJE77231.1"/>
    <property type="molecule type" value="Genomic_DNA"/>
</dbReference>
<protein>
    <submittedName>
        <fullName evidence="1">Uncharacterized protein</fullName>
    </submittedName>
</protein>
<sequence>MIATSSGFGRAVNHTFMHPRVATLSQPGRVGRDNRTCETLSAIQDPSPPEPVLGPRTVVATNHVFTTHHSGKPAATMPPANSRFEVVASPRPERRLKTVRRHPPTTMSHTTTFRLTQHLRSDLVALATLFHRLSWASYAVTPIRNPNLPPHLTLHPSVTACQELCIQDLQYCV</sequence>
<name>A0A0D8FVW4_9ACTN</name>
<accession>A0A0D8FVW4</accession>
<proteinExistence type="predicted"/>
<keyword evidence="2" id="KW-1185">Reference proteome</keyword>
<reference evidence="1 2" key="1">
    <citation type="submission" date="2015-01" db="EMBL/GenBank/DDBJ databases">
        <title>Draft genome of the acidophilic iron oxidizer Ferrimicrobium acidiphilum strain T23.</title>
        <authorList>
            <person name="Poehlein A."/>
            <person name="Eisen S."/>
            <person name="Schloemann M."/>
            <person name="Johnson B.D."/>
            <person name="Daniel R."/>
            <person name="Muehling M."/>
        </authorList>
    </citation>
    <scope>NUCLEOTIDE SEQUENCE [LARGE SCALE GENOMIC DNA]</scope>
    <source>
        <strain evidence="1 2">T23</strain>
    </source>
</reference>
<gene>
    <name evidence="1" type="ORF">FEAC_09430</name>
</gene>
<organism evidence="1 2">
    <name type="scientific">Ferrimicrobium acidiphilum DSM 19497</name>
    <dbReference type="NCBI Taxonomy" id="1121877"/>
    <lineage>
        <taxon>Bacteria</taxon>
        <taxon>Bacillati</taxon>
        <taxon>Actinomycetota</taxon>
        <taxon>Acidimicrobiia</taxon>
        <taxon>Acidimicrobiales</taxon>
        <taxon>Acidimicrobiaceae</taxon>
        <taxon>Ferrimicrobium</taxon>
    </lineage>
</organism>
<evidence type="ECO:0000313" key="1">
    <source>
        <dbReference type="EMBL" id="KJE77231.1"/>
    </source>
</evidence>
<evidence type="ECO:0000313" key="2">
    <source>
        <dbReference type="Proteomes" id="UP000032336"/>
    </source>
</evidence>
<comment type="caution">
    <text evidence="1">The sequence shown here is derived from an EMBL/GenBank/DDBJ whole genome shotgun (WGS) entry which is preliminary data.</text>
</comment>
<dbReference type="AlphaFoldDB" id="A0A0D8FVW4"/>